<keyword evidence="3 9" id="KW-0997">Cell inner membrane</keyword>
<sequence length="297" mass="32677">MTTRIKRGSPGKRAPSRARPRTAQRSRANAALARLPFTEAQLQKAATIGVLGVLALAAVITAQFMGLPGMVQEEMALAAGRAGFEVKKVEVRNVDKMNELKVYEIVLAQKDRSMPQVDLEELRRELTRFSWIADARISRQLPDTLIVDIVEREPLAVWEDRGKVMLVDAEGIALEPSPGQIDPKMLRIVGKSANARIGDLTSLLDAAPALTPQVKEAEWVGNRRWNLTFHTGEVLALPEGEDLSEAALINFARMDGVNRLLGKGVTYFDLRDPERAYLRKPRSPALPEGDAIASVAQ</sequence>
<dbReference type="Pfam" id="PF03799">
    <property type="entry name" value="FtsQ_DivIB_C"/>
    <property type="match status" value="1"/>
</dbReference>
<keyword evidence="8 9" id="KW-0131">Cell cycle</keyword>
<evidence type="ECO:0000256" key="9">
    <source>
        <dbReference type="HAMAP-Rule" id="MF_00911"/>
    </source>
</evidence>
<dbReference type="EMBL" id="BMGD01000001">
    <property type="protein sequence ID" value="GGB50471.1"/>
    <property type="molecule type" value="Genomic_DNA"/>
</dbReference>
<dbReference type="PANTHER" id="PTHR35851">
    <property type="entry name" value="CELL DIVISION PROTEIN FTSQ"/>
    <property type="match status" value="1"/>
</dbReference>
<keyword evidence="4 9" id="KW-0132">Cell division</keyword>
<comment type="similarity">
    <text evidence="9">Belongs to the FtsQ/DivIB family. FtsQ subfamily.</text>
</comment>
<evidence type="ECO:0000256" key="4">
    <source>
        <dbReference type="ARBA" id="ARBA00022618"/>
    </source>
</evidence>
<name>A0ABQ1ISR8_9SPHN</name>
<keyword evidence="5 9" id="KW-0812">Transmembrane</keyword>
<dbReference type="RefSeq" id="WP_188512453.1">
    <property type="nucleotide sequence ID" value="NZ_BMGD01000001.1"/>
</dbReference>
<keyword evidence="6 9" id="KW-1133">Transmembrane helix</keyword>
<evidence type="ECO:0000256" key="6">
    <source>
        <dbReference type="ARBA" id="ARBA00022989"/>
    </source>
</evidence>
<keyword evidence="7 9" id="KW-0472">Membrane</keyword>
<evidence type="ECO:0000256" key="3">
    <source>
        <dbReference type="ARBA" id="ARBA00022519"/>
    </source>
</evidence>
<comment type="caution">
    <text evidence="12">The sequence shown here is derived from an EMBL/GenBank/DDBJ whole genome shotgun (WGS) entry which is preliminary data.</text>
</comment>
<dbReference type="GO" id="GO:0051301">
    <property type="term" value="P:cell division"/>
    <property type="evidence" value="ECO:0007669"/>
    <property type="project" value="UniProtKB-KW"/>
</dbReference>
<dbReference type="InterPro" id="IPR034746">
    <property type="entry name" value="POTRA"/>
</dbReference>
<gene>
    <name evidence="9 12" type="primary">ftsQ</name>
    <name evidence="12" type="ORF">GCM10010833_01430</name>
</gene>
<dbReference type="PANTHER" id="PTHR35851:SF1">
    <property type="entry name" value="CELL DIVISION PROTEIN FTSQ"/>
    <property type="match status" value="1"/>
</dbReference>
<evidence type="ECO:0000256" key="1">
    <source>
        <dbReference type="ARBA" id="ARBA00004370"/>
    </source>
</evidence>
<dbReference type="HAMAP" id="MF_00911">
    <property type="entry name" value="FtsQ_subfam"/>
    <property type="match status" value="1"/>
</dbReference>
<evidence type="ECO:0000256" key="10">
    <source>
        <dbReference type="SAM" id="MobiDB-lite"/>
    </source>
</evidence>
<evidence type="ECO:0000256" key="5">
    <source>
        <dbReference type="ARBA" id="ARBA00022692"/>
    </source>
</evidence>
<feature type="region of interest" description="Disordered" evidence="10">
    <location>
        <begin position="1"/>
        <end position="24"/>
    </location>
</feature>
<dbReference type="Proteomes" id="UP000614261">
    <property type="component" value="Unassembled WGS sequence"/>
</dbReference>
<evidence type="ECO:0000256" key="7">
    <source>
        <dbReference type="ARBA" id="ARBA00023136"/>
    </source>
</evidence>
<proteinExistence type="inferred from homology"/>
<evidence type="ECO:0000313" key="12">
    <source>
        <dbReference type="EMBL" id="GGB50471.1"/>
    </source>
</evidence>
<dbReference type="InterPro" id="IPR005548">
    <property type="entry name" value="Cell_div_FtsQ/DivIB_C"/>
</dbReference>
<keyword evidence="13" id="KW-1185">Reference proteome</keyword>
<dbReference type="InterPro" id="IPR026579">
    <property type="entry name" value="FtsQ"/>
</dbReference>
<evidence type="ECO:0000259" key="11">
    <source>
        <dbReference type="PROSITE" id="PS51779"/>
    </source>
</evidence>
<comment type="subcellular location">
    <subcellularLocation>
        <location evidence="9">Cell inner membrane</location>
        <topology evidence="9">Single-pass type II membrane protein</topology>
    </subcellularLocation>
    <subcellularLocation>
        <location evidence="1">Membrane</location>
    </subcellularLocation>
    <text evidence="9">Localizes to the division septum.</text>
</comment>
<evidence type="ECO:0000313" key="13">
    <source>
        <dbReference type="Proteomes" id="UP000614261"/>
    </source>
</evidence>
<accession>A0ABQ1ISR8</accession>
<dbReference type="PROSITE" id="PS51779">
    <property type="entry name" value="POTRA"/>
    <property type="match status" value="1"/>
</dbReference>
<evidence type="ECO:0000256" key="2">
    <source>
        <dbReference type="ARBA" id="ARBA00022475"/>
    </source>
</evidence>
<feature type="domain" description="POTRA" evidence="11">
    <location>
        <begin position="84"/>
        <end position="152"/>
    </location>
</feature>
<dbReference type="Pfam" id="PF08478">
    <property type="entry name" value="POTRA_1"/>
    <property type="match status" value="1"/>
</dbReference>
<dbReference type="Gene3D" id="3.10.20.310">
    <property type="entry name" value="membrane protein fhac"/>
    <property type="match status" value="1"/>
</dbReference>
<protein>
    <recommendedName>
        <fullName evidence="9">Cell division protein FtsQ</fullName>
    </recommendedName>
</protein>
<dbReference type="InterPro" id="IPR013685">
    <property type="entry name" value="POTRA_FtsQ_type"/>
</dbReference>
<comment type="function">
    <text evidence="9">Essential cell division protein.</text>
</comment>
<evidence type="ECO:0000256" key="8">
    <source>
        <dbReference type="ARBA" id="ARBA00023306"/>
    </source>
</evidence>
<feature type="transmembrane region" description="Helical" evidence="9">
    <location>
        <begin position="45"/>
        <end position="67"/>
    </location>
</feature>
<reference evidence="13" key="1">
    <citation type="journal article" date="2019" name="Int. J. Syst. Evol. Microbiol.">
        <title>The Global Catalogue of Microorganisms (GCM) 10K type strain sequencing project: providing services to taxonomists for standard genome sequencing and annotation.</title>
        <authorList>
            <consortium name="The Broad Institute Genomics Platform"/>
            <consortium name="The Broad Institute Genome Sequencing Center for Infectious Disease"/>
            <person name="Wu L."/>
            <person name="Ma J."/>
        </authorList>
    </citation>
    <scope>NUCLEOTIDE SEQUENCE [LARGE SCALE GENOMIC DNA]</scope>
    <source>
        <strain evidence="13">CGMCC 1.12851</strain>
    </source>
</reference>
<keyword evidence="2 9" id="KW-1003">Cell membrane</keyword>
<organism evidence="12 13">
    <name type="scientific">Blastomonas aquatica</name>
    <dbReference type="NCBI Taxonomy" id="1510276"/>
    <lineage>
        <taxon>Bacteria</taxon>
        <taxon>Pseudomonadati</taxon>
        <taxon>Pseudomonadota</taxon>
        <taxon>Alphaproteobacteria</taxon>
        <taxon>Sphingomonadales</taxon>
        <taxon>Sphingomonadaceae</taxon>
        <taxon>Blastomonas</taxon>
    </lineage>
</organism>